<reference evidence="3" key="2">
    <citation type="journal article" name="Front. Microbiol.">
        <title>Degradative Capacity of Two Strains of Rhodonia placenta: From Phenotype to Genotype.</title>
        <authorList>
            <person name="Kolle M."/>
            <person name="Horta M.A.C."/>
            <person name="Nowrousian M."/>
            <person name="Ohm R.A."/>
            <person name="Benz J.P."/>
            <person name="Pilgard A."/>
        </authorList>
    </citation>
    <scope>NUCLEOTIDE SEQUENCE</scope>
    <source>
        <strain evidence="3">FPRL280</strain>
    </source>
</reference>
<keyword evidence="2" id="KW-0472">Membrane</keyword>
<evidence type="ECO:0000256" key="2">
    <source>
        <dbReference type="SAM" id="Phobius"/>
    </source>
</evidence>
<keyword evidence="2" id="KW-0812">Transmembrane</keyword>
<gene>
    <name evidence="3" type="ORF">IEO21_00357</name>
</gene>
<proteinExistence type="predicted"/>
<feature type="transmembrane region" description="Helical" evidence="2">
    <location>
        <begin position="133"/>
        <end position="150"/>
    </location>
</feature>
<feature type="region of interest" description="Disordered" evidence="1">
    <location>
        <begin position="610"/>
        <end position="631"/>
    </location>
</feature>
<accession>A0A8H7PBT5</accession>
<name>A0A8H7PBT5_9APHY</name>
<keyword evidence="2" id="KW-1133">Transmembrane helix</keyword>
<feature type="compositionally biased region" description="Basic and acidic residues" evidence="1">
    <location>
        <begin position="610"/>
        <end position="622"/>
    </location>
</feature>
<dbReference type="Proteomes" id="UP000639403">
    <property type="component" value="Unassembled WGS sequence"/>
</dbReference>
<feature type="transmembrane region" description="Helical" evidence="2">
    <location>
        <begin position="199"/>
        <end position="219"/>
    </location>
</feature>
<dbReference type="EMBL" id="JADOXO010000002">
    <property type="protein sequence ID" value="KAF9821927.1"/>
    <property type="molecule type" value="Genomic_DNA"/>
</dbReference>
<sequence length="631" mass="69968">MASSSSIIPPSALSYASPTLVPASTWAPITITSAQVVPLVTQAVASAAADVVIRLQADVSISHYRDYYDGPVESFQPKYYALDDGTLLSDRYVRGQRLARVWLCIAGALCIFFLRNTWLALSYIRRSRVKDKTLFYLLLLSQVLGLLAAITTTVGDLDMSANCNTVGAAKKVFSKFSCDTMITGILGMKAYRCLSNSRIILAFLISVAAVMVVLLGLELSTFEGSRTIYGNCAHIENTRMLFAIIITVYVETAILCGCFLLAIWRTYRTQNVARVTIRTPEENNTRTWEILTKEDDGLNSRRGWWDYVPEVQSYPAEHTTLPGIIKRLAEAFLAWGASHPSTSPPACSDGEWQVPFPTVQDQFAKAPWGVSLSPYVAFTRFIAKLDYALFPSGVAQDVEKRGRATLHSLIKGLIGSQILLGVEGWIILDWIFVTLFTMHSFERVVHRHELEAVLQHPAAWDRILHSETDHAKVFFEKRSRRSKSPKIRTGSALRPRHREEPSDDFDASMHTAFDPSVDTSMSPFTIAPRLSAHSPYKGSPSSSLPSFHVHSPSPFGSRPYSWDSAVSLPPPSIREEAIPPDQMRPSTAPADARTRCDEHAFSFGEPLHVRTYDTEPAHHLDSAHSSPSSSS</sequence>
<reference evidence="3" key="1">
    <citation type="submission" date="2020-11" db="EMBL/GenBank/DDBJ databases">
        <authorList>
            <person name="Koelle M."/>
            <person name="Horta M.A.C."/>
            <person name="Nowrousian M."/>
            <person name="Ohm R.A."/>
            <person name="Benz P."/>
            <person name="Pilgard A."/>
        </authorList>
    </citation>
    <scope>NUCLEOTIDE SEQUENCE</scope>
    <source>
        <strain evidence="3">FPRL280</strain>
    </source>
</reference>
<feature type="region of interest" description="Disordered" evidence="1">
    <location>
        <begin position="571"/>
        <end position="593"/>
    </location>
</feature>
<comment type="caution">
    <text evidence="3">The sequence shown here is derived from an EMBL/GenBank/DDBJ whole genome shotgun (WGS) entry which is preliminary data.</text>
</comment>
<evidence type="ECO:0000313" key="3">
    <source>
        <dbReference type="EMBL" id="KAF9821927.1"/>
    </source>
</evidence>
<evidence type="ECO:0000313" key="4">
    <source>
        <dbReference type="Proteomes" id="UP000639403"/>
    </source>
</evidence>
<feature type="transmembrane region" description="Helical" evidence="2">
    <location>
        <begin position="240"/>
        <end position="264"/>
    </location>
</feature>
<protein>
    <submittedName>
        <fullName evidence="3">Uncharacterized protein</fullName>
    </submittedName>
</protein>
<evidence type="ECO:0000256" key="1">
    <source>
        <dbReference type="SAM" id="MobiDB-lite"/>
    </source>
</evidence>
<organism evidence="3 4">
    <name type="scientific">Rhodonia placenta</name>
    <dbReference type="NCBI Taxonomy" id="104341"/>
    <lineage>
        <taxon>Eukaryota</taxon>
        <taxon>Fungi</taxon>
        <taxon>Dikarya</taxon>
        <taxon>Basidiomycota</taxon>
        <taxon>Agaricomycotina</taxon>
        <taxon>Agaricomycetes</taxon>
        <taxon>Polyporales</taxon>
        <taxon>Adustoporiaceae</taxon>
        <taxon>Rhodonia</taxon>
    </lineage>
</organism>
<feature type="region of interest" description="Disordered" evidence="1">
    <location>
        <begin position="478"/>
        <end position="514"/>
    </location>
</feature>
<feature type="transmembrane region" description="Helical" evidence="2">
    <location>
        <begin position="99"/>
        <end position="121"/>
    </location>
</feature>
<dbReference type="AlphaFoldDB" id="A0A8H7PBT5"/>